<dbReference type="EMBL" id="FXTH01000012">
    <property type="protein sequence ID" value="SMO77346.1"/>
    <property type="molecule type" value="Genomic_DNA"/>
</dbReference>
<evidence type="ECO:0000256" key="2">
    <source>
        <dbReference type="ARBA" id="ARBA00022801"/>
    </source>
</evidence>
<dbReference type="GO" id="GO:0005737">
    <property type="term" value="C:cytoplasm"/>
    <property type="evidence" value="ECO:0007669"/>
    <property type="project" value="InterPro"/>
</dbReference>
<keyword evidence="5" id="KW-1185">Reference proteome</keyword>
<sequence length="395" mass="45270">MNTIDPLANRLQPHYTHFKVANRLLFTGHSHQAWPDVALKGLQEAYYSAADRVDDKWEKAFEKTEVLRSYLRRYYDDPNGRYCLGQNTHQLLVSWLSSFDLKNKPRIITTDSEFHSMGRQLRRLQEEGLDVRYAQGHSGQLGSQIKKLMDGKTAAIMLSRVFFESGLVNRQLSTIAAMARRRGVPLLIDDYHGTNVVPLSLREEQLEDCYMLTGGYKYLQWGEGNCFLRFPEECSLRPAITGWFASFSTLQTASTDDPVRYDRGERRFATGTYDPASQFRAANVVAFFEEQNLTPDILRQQYTNQVGMLRKEFTEQNLDPDLIALRHHRPLEETGGFLALRSPFARAICAKLREKSVHTDARGDILRLGPAPYTTSRQIKKAIELLAETVRQLTP</sequence>
<dbReference type="InterPro" id="IPR015424">
    <property type="entry name" value="PyrdxlP-dep_Trfase"/>
</dbReference>
<dbReference type="OrthoDB" id="5501089at2"/>
<dbReference type="GO" id="GO:0030429">
    <property type="term" value="F:kynureninase activity"/>
    <property type="evidence" value="ECO:0007669"/>
    <property type="project" value="InterPro"/>
</dbReference>
<dbReference type="AlphaFoldDB" id="A0A521E066"/>
<evidence type="ECO:0000256" key="3">
    <source>
        <dbReference type="ARBA" id="ARBA00022898"/>
    </source>
</evidence>
<gene>
    <name evidence="4" type="ORF">SAMN06265218_112115</name>
</gene>
<organism evidence="4 5">
    <name type="scientific">Fodinibius sediminis</name>
    <dbReference type="NCBI Taxonomy" id="1214077"/>
    <lineage>
        <taxon>Bacteria</taxon>
        <taxon>Pseudomonadati</taxon>
        <taxon>Balneolota</taxon>
        <taxon>Balneolia</taxon>
        <taxon>Balneolales</taxon>
        <taxon>Balneolaceae</taxon>
        <taxon>Fodinibius</taxon>
    </lineage>
</organism>
<dbReference type="SUPFAM" id="SSF53383">
    <property type="entry name" value="PLP-dependent transferases"/>
    <property type="match status" value="1"/>
</dbReference>
<keyword evidence="2" id="KW-0378">Hydrolase</keyword>
<keyword evidence="3" id="KW-0663">Pyridoxal phosphate</keyword>
<reference evidence="4 5" key="1">
    <citation type="submission" date="2017-05" db="EMBL/GenBank/DDBJ databases">
        <authorList>
            <person name="Varghese N."/>
            <person name="Submissions S."/>
        </authorList>
    </citation>
    <scope>NUCLEOTIDE SEQUENCE [LARGE SCALE GENOMIC DNA]</scope>
    <source>
        <strain evidence="4 5">DSM 21194</strain>
    </source>
</reference>
<accession>A0A521E066</accession>
<evidence type="ECO:0000313" key="4">
    <source>
        <dbReference type="EMBL" id="SMO77346.1"/>
    </source>
</evidence>
<dbReference type="GO" id="GO:0006569">
    <property type="term" value="P:L-tryptophan catabolic process"/>
    <property type="evidence" value="ECO:0007669"/>
    <property type="project" value="InterPro"/>
</dbReference>
<dbReference type="InterPro" id="IPR015422">
    <property type="entry name" value="PyrdxlP-dep_Trfase_small"/>
</dbReference>
<dbReference type="InterPro" id="IPR010111">
    <property type="entry name" value="Kynureninase"/>
</dbReference>
<evidence type="ECO:0000256" key="1">
    <source>
        <dbReference type="ARBA" id="ARBA00022642"/>
    </source>
</evidence>
<dbReference type="GO" id="GO:0030170">
    <property type="term" value="F:pyridoxal phosphate binding"/>
    <property type="evidence" value="ECO:0007669"/>
    <property type="project" value="InterPro"/>
</dbReference>
<name>A0A521E066_9BACT</name>
<dbReference type="RefSeq" id="WP_142715153.1">
    <property type="nucleotide sequence ID" value="NZ_FXTH01000012.1"/>
</dbReference>
<evidence type="ECO:0000313" key="5">
    <source>
        <dbReference type="Proteomes" id="UP000317593"/>
    </source>
</evidence>
<dbReference type="Gene3D" id="3.90.1150.10">
    <property type="entry name" value="Aspartate Aminotransferase, domain 1"/>
    <property type="match status" value="1"/>
</dbReference>
<keyword evidence="4" id="KW-0456">Lyase</keyword>
<keyword evidence="1" id="KW-0662">Pyridine nucleotide biosynthesis</keyword>
<protein>
    <submittedName>
        <fullName evidence="4">Selenocysteine lyase/Cysteine desulfurase</fullName>
    </submittedName>
</protein>
<dbReference type="Gene3D" id="3.40.640.10">
    <property type="entry name" value="Type I PLP-dependent aspartate aminotransferase-like (Major domain)"/>
    <property type="match status" value="1"/>
</dbReference>
<dbReference type="GO" id="GO:0016829">
    <property type="term" value="F:lyase activity"/>
    <property type="evidence" value="ECO:0007669"/>
    <property type="project" value="UniProtKB-KW"/>
</dbReference>
<dbReference type="Pfam" id="PF22580">
    <property type="entry name" value="KYNU_C"/>
    <property type="match status" value="1"/>
</dbReference>
<proteinExistence type="predicted"/>
<dbReference type="Proteomes" id="UP000317593">
    <property type="component" value="Unassembled WGS sequence"/>
</dbReference>
<dbReference type="InterPro" id="IPR015421">
    <property type="entry name" value="PyrdxlP-dep_Trfase_major"/>
</dbReference>
<dbReference type="GO" id="GO:0009435">
    <property type="term" value="P:NAD+ biosynthetic process"/>
    <property type="evidence" value="ECO:0007669"/>
    <property type="project" value="InterPro"/>
</dbReference>